<dbReference type="InterPro" id="IPR041677">
    <property type="entry name" value="DNA2/NAM7_AAA_11"/>
</dbReference>
<sequence>MASKRPLPFILPASLDERRRSRELRRHKIKPANIARIYEGDGWVLYIPTKKSYFKLPKVMIPSRELEHRIKTIHAYIEEYKGLIDVERRAEMDAQIREIRSISGKEREVYGRAILGLRGRSVGRKFDLYLYRFSRDRIIETEIGSGDIVLISRGDPLKSDLTATVMHVAKNFVEVAFSQKPPPWVKEGVRLDLFVNDVTFKRMENNLERIRHIESPFSQLRDIVLGLAVAKPAKIVSFDSQNERLNEKQHVAVAKALGAKEIALIHGPPGTGKTTAVVEAVVQFVKAGKKVLAAADSNVAVDNMLEKLAEKEGIDLVRIGHPARVGEKLEKYALFSRIEADPRTQKVKAMLEDAQKLVEVRNRYSKPTQARLRGMSKERVKTLAATGRAYRGVDVKTIQSMAQWIKEDEKVERFYAAIRELETSIIRDIIGGADVVLSTNGMIGAEMLEGFTFDVAVIDEASQQMEPSTLLPMMRAKKVVLAGDHKQLPPTVISNLDILKHSLFERLMERSDTPQTMLEVQYRMNEKIMEFPNLLMYAGKLKADESVAHRKLRLEEVPESRLLAEMFAPDVPLLFADTVDLDADEVLQPRATSYENPVEAEWVMNAVKALLEGGVEADEIGIITPYLAQVKRIRQMLETEGLKVEVKSVDGFQGREKEAIVISFVRANIAKEIGFVKDRRRLNVAMTRAKTKLIMIGNRPTLEAHDPFDRLFDWLKTQKGASIRLFND</sequence>
<dbReference type="SUPFAM" id="SSF52540">
    <property type="entry name" value="P-loop containing nucleoside triphosphate hydrolases"/>
    <property type="match status" value="1"/>
</dbReference>
<dbReference type="NCBIfam" id="TIGR00376">
    <property type="entry name" value="IGHMBP2 family helicase"/>
    <property type="match status" value="1"/>
</dbReference>
<protein>
    <submittedName>
        <fullName evidence="8">AAA family ATPase</fullName>
    </submittedName>
</protein>
<evidence type="ECO:0000256" key="2">
    <source>
        <dbReference type="ARBA" id="ARBA00022741"/>
    </source>
</evidence>
<dbReference type="Pfam" id="PF13087">
    <property type="entry name" value="AAA_12"/>
    <property type="match status" value="1"/>
</dbReference>
<proteinExistence type="inferred from homology"/>
<keyword evidence="3" id="KW-0378">Hydrolase</keyword>
<dbReference type="CDD" id="cd18808">
    <property type="entry name" value="SF1_C_Upf1"/>
    <property type="match status" value="1"/>
</dbReference>
<organism evidence="8 9">
    <name type="scientific">Hydrogenimonas cancrithermarum</name>
    <dbReference type="NCBI Taxonomy" id="2993563"/>
    <lineage>
        <taxon>Bacteria</taxon>
        <taxon>Pseudomonadati</taxon>
        <taxon>Campylobacterota</taxon>
        <taxon>Epsilonproteobacteria</taxon>
        <taxon>Campylobacterales</taxon>
        <taxon>Hydrogenimonadaceae</taxon>
        <taxon>Hydrogenimonas</taxon>
    </lineage>
</organism>
<reference evidence="8 9" key="1">
    <citation type="submission" date="2023-03" db="EMBL/GenBank/DDBJ databases">
        <title>Description of Hydrogenimonas sp. ISO32.</title>
        <authorList>
            <person name="Mino S."/>
            <person name="Fukazawa S."/>
            <person name="Sawabe T."/>
        </authorList>
    </citation>
    <scope>NUCLEOTIDE SEQUENCE [LARGE SCALE GENOMIC DNA]</scope>
    <source>
        <strain evidence="8 9">ISO32</strain>
    </source>
</reference>
<evidence type="ECO:0000313" key="9">
    <source>
        <dbReference type="Proteomes" id="UP001321445"/>
    </source>
</evidence>
<dbReference type="InterPro" id="IPR041679">
    <property type="entry name" value="DNA2/NAM7-like_C"/>
</dbReference>
<dbReference type="RefSeq" id="WP_286337636.1">
    <property type="nucleotide sequence ID" value="NZ_AP027370.1"/>
</dbReference>
<keyword evidence="9" id="KW-1185">Reference proteome</keyword>
<dbReference type="EMBL" id="AP027370">
    <property type="protein sequence ID" value="BDY12443.1"/>
    <property type="molecule type" value="Genomic_DNA"/>
</dbReference>
<dbReference type="InterPro" id="IPR004483">
    <property type="entry name" value="SMUBP-2/Hcs1-like"/>
</dbReference>
<evidence type="ECO:0000259" key="7">
    <source>
        <dbReference type="Pfam" id="PF13087"/>
    </source>
</evidence>
<dbReference type="Proteomes" id="UP001321445">
    <property type="component" value="Chromosome"/>
</dbReference>
<evidence type="ECO:0000256" key="3">
    <source>
        <dbReference type="ARBA" id="ARBA00022801"/>
    </source>
</evidence>
<dbReference type="InterPro" id="IPR050534">
    <property type="entry name" value="Coronavir_polyprotein_1ab"/>
</dbReference>
<keyword evidence="2" id="KW-0547">Nucleotide-binding</keyword>
<gene>
    <name evidence="8" type="ORF">HCR_07550</name>
</gene>
<dbReference type="Pfam" id="PF13086">
    <property type="entry name" value="AAA_11"/>
    <property type="match status" value="1"/>
</dbReference>
<keyword evidence="4" id="KW-0347">Helicase</keyword>
<evidence type="ECO:0000259" key="6">
    <source>
        <dbReference type="Pfam" id="PF13086"/>
    </source>
</evidence>
<evidence type="ECO:0000256" key="1">
    <source>
        <dbReference type="ARBA" id="ARBA00007913"/>
    </source>
</evidence>
<comment type="similarity">
    <text evidence="1">Belongs to the DNA2/NAM7 helicase family.</text>
</comment>
<evidence type="ECO:0000256" key="4">
    <source>
        <dbReference type="ARBA" id="ARBA00022806"/>
    </source>
</evidence>
<feature type="domain" description="DNA2/NAM7 helicase helicase" evidence="6">
    <location>
        <begin position="245"/>
        <end position="495"/>
    </location>
</feature>
<dbReference type="Gene3D" id="3.40.50.300">
    <property type="entry name" value="P-loop containing nucleotide triphosphate hydrolases"/>
    <property type="match status" value="2"/>
</dbReference>
<dbReference type="PANTHER" id="PTHR43788">
    <property type="entry name" value="DNA2/NAM7 HELICASE FAMILY MEMBER"/>
    <property type="match status" value="1"/>
</dbReference>
<accession>A0ABM8FJI2</accession>
<evidence type="ECO:0000256" key="5">
    <source>
        <dbReference type="ARBA" id="ARBA00022840"/>
    </source>
</evidence>
<evidence type="ECO:0000313" key="8">
    <source>
        <dbReference type="EMBL" id="BDY12443.1"/>
    </source>
</evidence>
<keyword evidence="5" id="KW-0067">ATP-binding</keyword>
<dbReference type="Gene3D" id="2.40.30.270">
    <property type="match status" value="1"/>
</dbReference>
<name>A0ABM8FJI2_9BACT</name>
<dbReference type="InterPro" id="IPR047187">
    <property type="entry name" value="SF1_C_Upf1"/>
</dbReference>
<dbReference type="PANTHER" id="PTHR43788:SF8">
    <property type="entry name" value="DNA-BINDING PROTEIN SMUBP-2"/>
    <property type="match status" value="1"/>
</dbReference>
<dbReference type="InterPro" id="IPR027417">
    <property type="entry name" value="P-loop_NTPase"/>
</dbReference>
<feature type="domain" description="DNA2/NAM7 helicase-like C-terminal" evidence="7">
    <location>
        <begin position="499"/>
        <end position="699"/>
    </location>
</feature>